<sequence>MFQNSCLTHKRSGKLSTFSVITSIKIDKGSKLTFSTDLENGRKTVEKTFFPDENEVVRVVGFNCTDFDDHFATYTLGETL</sequence>
<organism evidence="1 2">
    <name type="scientific">Rhodnius prolixus</name>
    <name type="common">Triatomid bug</name>
    <dbReference type="NCBI Taxonomy" id="13249"/>
    <lineage>
        <taxon>Eukaryota</taxon>
        <taxon>Metazoa</taxon>
        <taxon>Ecdysozoa</taxon>
        <taxon>Arthropoda</taxon>
        <taxon>Hexapoda</taxon>
        <taxon>Insecta</taxon>
        <taxon>Pterygota</taxon>
        <taxon>Neoptera</taxon>
        <taxon>Paraneoptera</taxon>
        <taxon>Hemiptera</taxon>
        <taxon>Heteroptera</taxon>
        <taxon>Panheteroptera</taxon>
        <taxon>Cimicomorpha</taxon>
        <taxon>Reduviidae</taxon>
        <taxon>Triatominae</taxon>
        <taxon>Rhodnius</taxon>
    </lineage>
</organism>
<accession>T1I7J0</accession>
<protein>
    <submittedName>
        <fullName evidence="1">Uncharacterized protein</fullName>
    </submittedName>
</protein>
<dbReference type="Proteomes" id="UP000015103">
    <property type="component" value="Unassembled WGS sequence"/>
</dbReference>
<keyword evidence="2" id="KW-1185">Reference proteome</keyword>
<name>T1I7J0_RHOPR</name>
<dbReference type="EMBL" id="ACPB03002241">
    <property type="status" value="NOT_ANNOTATED_CDS"/>
    <property type="molecule type" value="Genomic_DNA"/>
</dbReference>
<proteinExistence type="predicted"/>
<dbReference type="VEuPathDB" id="VectorBase:RPRC012262"/>
<evidence type="ECO:0000313" key="2">
    <source>
        <dbReference type="Proteomes" id="UP000015103"/>
    </source>
</evidence>
<dbReference type="EnsemblMetazoa" id="RPRC012262-RA">
    <property type="protein sequence ID" value="RPRC012262-PA"/>
    <property type="gene ID" value="RPRC012262"/>
</dbReference>
<dbReference type="AlphaFoldDB" id="T1I7J0"/>
<evidence type="ECO:0000313" key="1">
    <source>
        <dbReference type="EnsemblMetazoa" id="RPRC012262-PA"/>
    </source>
</evidence>
<dbReference type="HOGENOM" id="CLU_2592743_0_0_1"/>
<reference evidence="1" key="1">
    <citation type="submission" date="2015-05" db="UniProtKB">
        <authorList>
            <consortium name="EnsemblMetazoa"/>
        </authorList>
    </citation>
    <scope>IDENTIFICATION</scope>
</reference>
<dbReference type="InParanoid" id="T1I7J0"/>